<name>A0A496PHJ4_9MICC</name>
<organism evidence="2 3">
    <name type="scientific">Galactobacter caseinivorans</name>
    <dbReference type="NCBI Taxonomy" id="2676123"/>
    <lineage>
        <taxon>Bacteria</taxon>
        <taxon>Bacillati</taxon>
        <taxon>Actinomycetota</taxon>
        <taxon>Actinomycetes</taxon>
        <taxon>Micrococcales</taxon>
        <taxon>Micrococcaceae</taxon>
        <taxon>Galactobacter</taxon>
    </lineage>
</organism>
<reference evidence="2 3" key="1">
    <citation type="submission" date="2018-07" db="EMBL/GenBank/DDBJ databases">
        <title>Arthrobacter sp. nov., isolated from raw cow's milk with high bacterial count.</title>
        <authorList>
            <person name="Hahne J."/>
            <person name="Isele D."/>
            <person name="Lipski A."/>
        </authorList>
    </citation>
    <scope>NUCLEOTIDE SEQUENCE [LARGE SCALE GENOMIC DNA]</scope>
    <source>
        <strain evidence="2 3">JZ R-183</strain>
    </source>
</reference>
<accession>A0A496PHJ4</accession>
<feature type="compositionally biased region" description="Polar residues" evidence="1">
    <location>
        <begin position="1"/>
        <end position="15"/>
    </location>
</feature>
<dbReference type="Proteomes" id="UP000273119">
    <property type="component" value="Unassembled WGS sequence"/>
</dbReference>
<sequence>MFSNQPIHTSSTQDCGTSSRTRSGGAASGLRRLGAGTAALVLASGLAVGTGLPAQAAAPAPSSAALAPAVTAAKTSGLEWHWANGQAVKPKEIKSGKLSKSDYVTKMDRAQGSSSWLMGVMSDGSGFGTVNGEATTWSHYTKSGFTKLAKGLPGWGDVVQEGDTLYFVGNDGQVLRINEPGKNKQATKLVKISKDARGAVIGNGRVYWEKQISVGKDSSGEDLSTYEVRSASLKGGASRLEARNVSDVQVTDQGVFAASVKPTADQVRYYGIVKLSGGKAKPFLSLSGSAAKKGYKTPGAEKPFTASGHSLVLPMQEGKAANVINLRTSEAWTVKHSKGMSGEMAAVSGGRIAWNASNDDETSNQVYIADLDRATVRNMATPFGARDARINGRSVAWAYGTGEAYAPSYFRGITLNR</sequence>
<evidence type="ECO:0000256" key="1">
    <source>
        <dbReference type="SAM" id="MobiDB-lite"/>
    </source>
</evidence>
<dbReference type="AlphaFoldDB" id="A0A496PHJ4"/>
<comment type="caution">
    <text evidence="2">The sequence shown here is derived from an EMBL/GenBank/DDBJ whole genome shotgun (WGS) entry which is preliminary data.</text>
</comment>
<dbReference type="EMBL" id="QQXL01000006">
    <property type="protein sequence ID" value="RKW69945.1"/>
    <property type="molecule type" value="Genomic_DNA"/>
</dbReference>
<gene>
    <name evidence="2" type="ORF">DWQ67_10800</name>
</gene>
<evidence type="ECO:0008006" key="4">
    <source>
        <dbReference type="Google" id="ProtNLM"/>
    </source>
</evidence>
<dbReference type="RefSeq" id="WP_121485616.1">
    <property type="nucleotide sequence ID" value="NZ_QQXL01000006.1"/>
</dbReference>
<keyword evidence="3" id="KW-1185">Reference proteome</keyword>
<feature type="compositionally biased region" description="Low complexity" evidence="1">
    <location>
        <begin position="16"/>
        <end position="28"/>
    </location>
</feature>
<evidence type="ECO:0000313" key="2">
    <source>
        <dbReference type="EMBL" id="RKW69945.1"/>
    </source>
</evidence>
<feature type="region of interest" description="Disordered" evidence="1">
    <location>
        <begin position="1"/>
        <end position="28"/>
    </location>
</feature>
<dbReference type="SUPFAM" id="SSF82171">
    <property type="entry name" value="DPP6 N-terminal domain-like"/>
    <property type="match status" value="1"/>
</dbReference>
<proteinExistence type="predicted"/>
<protein>
    <recommendedName>
        <fullName evidence="4">DUF5050 domain-containing protein</fullName>
    </recommendedName>
</protein>
<evidence type="ECO:0000313" key="3">
    <source>
        <dbReference type="Proteomes" id="UP000273119"/>
    </source>
</evidence>